<proteinExistence type="predicted"/>
<organism evidence="1">
    <name type="scientific">marine sediment metagenome</name>
    <dbReference type="NCBI Taxonomy" id="412755"/>
    <lineage>
        <taxon>unclassified sequences</taxon>
        <taxon>metagenomes</taxon>
        <taxon>ecological metagenomes</taxon>
    </lineage>
</organism>
<reference evidence="1" key="1">
    <citation type="journal article" date="2014" name="Front. Microbiol.">
        <title>High frequency of phylogenetically diverse reductive dehalogenase-homologous genes in deep subseafloor sedimentary metagenomes.</title>
        <authorList>
            <person name="Kawai M."/>
            <person name="Futagami T."/>
            <person name="Toyoda A."/>
            <person name="Takaki Y."/>
            <person name="Nishi S."/>
            <person name="Hori S."/>
            <person name="Arai W."/>
            <person name="Tsubouchi T."/>
            <person name="Morono Y."/>
            <person name="Uchiyama I."/>
            <person name="Ito T."/>
            <person name="Fujiyama A."/>
            <person name="Inagaki F."/>
            <person name="Takami H."/>
        </authorList>
    </citation>
    <scope>NUCLEOTIDE SEQUENCE</scope>
    <source>
        <strain evidence="1">Expedition CK06-06</strain>
    </source>
</reference>
<name>X1STA6_9ZZZZ</name>
<evidence type="ECO:0008006" key="2">
    <source>
        <dbReference type="Google" id="ProtNLM"/>
    </source>
</evidence>
<dbReference type="EMBL" id="BARW01018214">
    <property type="protein sequence ID" value="GAI96312.1"/>
    <property type="molecule type" value="Genomic_DNA"/>
</dbReference>
<accession>X1STA6</accession>
<protein>
    <recommendedName>
        <fullName evidence="2">C2H2-type domain-containing protein</fullName>
    </recommendedName>
</protein>
<evidence type="ECO:0000313" key="1">
    <source>
        <dbReference type="EMBL" id="GAI96312.1"/>
    </source>
</evidence>
<sequence length="44" mass="5190">MAKIKCLLCGFIFDDEKNCSDAYYEITGHIFESHRSEIYEVIEQ</sequence>
<gene>
    <name evidence="1" type="ORF">S12H4_31233</name>
</gene>
<dbReference type="AlphaFoldDB" id="X1STA6"/>
<comment type="caution">
    <text evidence="1">The sequence shown here is derived from an EMBL/GenBank/DDBJ whole genome shotgun (WGS) entry which is preliminary data.</text>
</comment>